<reference evidence="2 3" key="1">
    <citation type="journal article" date="2018" name="IMA Fungus">
        <title>IMA Genome-F 9: Draft genome sequence of Annulohypoxylon stygium, Aspergillus mulundensis, Berkeleyomyces basicola (syn. Thielaviopsis basicola), Ceratocystis smalleyi, two Cercospora beticola strains, Coleophoma cylindrospora, Fusarium fracticaudum, Phialophora cf. hyalina, and Morchella septimelata.</title>
        <authorList>
            <person name="Wingfield B.D."/>
            <person name="Bills G.F."/>
            <person name="Dong Y."/>
            <person name="Huang W."/>
            <person name="Nel W.J."/>
            <person name="Swalarsk-Parry B.S."/>
            <person name="Vaghefi N."/>
            <person name="Wilken P.M."/>
            <person name="An Z."/>
            <person name="de Beer Z.W."/>
            <person name="De Vos L."/>
            <person name="Chen L."/>
            <person name="Duong T.A."/>
            <person name="Gao Y."/>
            <person name="Hammerbacher A."/>
            <person name="Kikkert J.R."/>
            <person name="Li Y."/>
            <person name="Li H."/>
            <person name="Li K."/>
            <person name="Li Q."/>
            <person name="Liu X."/>
            <person name="Ma X."/>
            <person name="Naidoo K."/>
            <person name="Pethybridge S.J."/>
            <person name="Sun J."/>
            <person name="Steenkamp E.T."/>
            <person name="van der Nest M.A."/>
            <person name="van Wyk S."/>
            <person name="Wingfield M.J."/>
            <person name="Xiong C."/>
            <person name="Yue Q."/>
            <person name="Zhang X."/>
        </authorList>
    </citation>
    <scope>NUCLEOTIDE SEQUENCE [LARGE SCALE GENOMIC DNA]</scope>
    <source>
        <strain evidence="2 3">BP 5553</strain>
    </source>
</reference>
<dbReference type="Pfam" id="PF01612">
    <property type="entry name" value="DNA_pol_A_exo1"/>
    <property type="match status" value="1"/>
</dbReference>
<keyword evidence="3" id="KW-1185">Reference proteome</keyword>
<dbReference type="SUPFAM" id="SSF53098">
    <property type="entry name" value="Ribonuclease H-like"/>
    <property type="match status" value="1"/>
</dbReference>
<sequence length="257" mass="29193">MDRRASATDSTFIDTHAAMINLIDGLTNRPNISLYVDLEGVNLSRHSTISIMQMLVHPLNKIYLIDIHTLDRNAFYNPGRAGTTLKDILESKQILKVFFDVRNDSDALFGLYGIRLAGIQDIQLMEVASRKFLGSDTRKWLSGLKKCIENDSSLPSSYRETWRQIKESGRRLFVPESGGSFEIFNTRPLPDAIRLYYIQDVQFMPGLLEYYKSILSLAWTRRVEHEIEARLASTQPEGFNSCGPGKTLAPIGWLCIK</sequence>
<dbReference type="GeneID" id="43596548"/>
<accession>A0A370TV29</accession>
<gene>
    <name evidence="2" type="ORF">BP5553_03699</name>
</gene>
<dbReference type="AlphaFoldDB" id="A0A370TV29"/>
<comment type="caution">
    <text evidence="2">The sequence shown here is derived from an EMBL/GenBank/DDBJ whole genome shotgun (WGS) entry which is preliminary data.</text>
</comment>
<dbReference type="GO" id="GO:0006139">
    <property type="term" value="P:nucleobase-containing compound metabolic process"/>
    <property type="evidence" value="ECO:0007669"/>
    <property type="project" value="InterPro"/>
</dbReference>
<dbReference type="Gene3D" id="3.30.420.10">
    <property type="entry name" value="Ribonuclease H-like superfamily/Ribonuclease H"/>
    <property type="match status" value="1"/>
</dbReference>
<evidence type="ECO:0000259" key="1">
    <source>
        <dbReference type="Pfam" id="PF01612"/>
    </source>
</evidence>
<proteinExistence type="predicted"/>
<dbReference type="GO" id="GO:0003676">
    <property type="term" value="F:nucleic acid binding"/>
    <property type="evidence" value="ECO:0007669"/>
    <property type="project" value="InterPro"/>
</dbReference>
<dbReference type="InterPro" id="IPR036397">
    <property type="entry name" value="RNaseH_sf"/>
</dbReference>
<organism evidence="2 3">
    <name type="scientific">Venustampulla echinocandica</name>
    <dbReference type="NCBI Taxonomy" id="2656787"/>
    <lineage>
        <taxon>Eukaryota</taxon>
        <taxon>Fungi</taxon>
        <taxon>Dikarya</taxon>
        <taxon>Ascomycota</taxon>
        <taxon>Pezizomycotina</taxon>
        <taxon>Leotiomycetes</taxon>
        <taxon>Helotiales</taxon>
        <taxon>Pleuroascaceae</taxon>
        <taxon>Venustampulla</taxon>
    </lineage>
</organism>
<dbReference type="EMBL" id="NPIC01000002">
    <property type="protein sequence ID" value="RDL39359.1"/>
    <property type="molecule type" value="Genomic_DNA"/>
</dbReference>
<evidence type="ECO:0000313" key="2">
    <source>
        <dbReference type="EMBL" id="RDL39359.1"/>
    </source>
</evidence>
<feature type="domain" description="3'-5' exonuclease" evidence="1">
    <location>
        <begin position="12"/>
        <end position="126"/>
    </location>
</feature>
<dbReference type="PANTHER" id="PTHR43040">
    <property type="entry name" value="RIBONUCLEASE D"/>
    <property type="match status" value="1"/>
</dbReference>
<dbReference type="RefSeq" id="XP_031872015.1">
    <property type="nucleotide sequence ID" value="XM_032012322.1"/>
</dbReference>
<dbReference type="STRING" id="2656787.A0A370TV29"/>
<dbReference type="InterPro" id="IPR002562">
    <property type="entry name" value="3'-5'_exonuclease_dom"/>
</dbReference>
<name>A0A370TV29_9HELO</name>
<dbReference type="Proteomes" id="UP000254866">
    <property type="component" value="Unassembled WGS sequence"/>
</dbReference>
<dbReference type="GO" id="GO:0008408">
    <property type="term" value="F:3'-5' exonuclease activity"/>
    <property type="evidence" value="ECO:0007669"/>
    <property type="project" value="InterPro"/>
</dbReference>
<dbReference type="PANTHER" id="PTHR43040:SF1">
    <property type="entry name" value="RIBONUCLEASE D"/>
    <property type="match status" value="1"/>
</dbReference>
<dbReference type="OrthoDB" id="26838at2759"/>
<protein>
    <recommendedName>
        <fullName evidence="1">3'-5' exonuclease domain-containing protein</fullName>
    </recommendedName>
</protein>
<dbReference type="InterPro" id="IPR012337">
    <property type="entry name" value="RNaseH-like_sf"/>
</dbReference>
<evidence type="ECO:0000313" key="3">
    <source>
        <dbReference type="Proteomes" id="UP000254866"/>
    </source>
</evidence>